<dbReference type="RefSeq" id="WP_074837600.1">
    <property type="nucleotide sequence ID" value="NZ_CATMKJ010000022.1"/>
</dbReference>
<evidence type="ECO:0000313" key="3">
    <source>
        <dbReference type="Proteomes" id="UP000182932"/>
    </source>
</evidence>
<feature type="domain" description="Amidase" evidence="1">
    <location>
        <begin position="37"/>
        <end position="468"/>
    </location>
</feature>
<protein>
    <submittedName>
        <fullName evidence="2">Amidase</fullName>
    </submittedName>
</protein>
<name>A0A975WCG7_9RHOB</name>
<dbReference type="NCBIfam" id="NF005686">
    <property type="entry name" value="PRK07486.1"/>
    <property type="match status" value="1"/>
</dbReference>
<dbReference type="InterPro" id="IPR036928">
    <property type="entry name" value="AS_sf"/>
</dbReference>
<dbReference type="Pfam" id="PF01425">
    <property type="entry name" value="Amidase"/>
    <property type="match status" value="1"/>
</dbReference>
<dbReference type="GO" id="GO:0003824">
    <property type="term" value="F:catalytic activity"/>
    <property type="evidence" value="ECO:0007669"/>
    <property type="project" value="InterPro"/>
</dbReference>
<dbReference type="PANTHER" id="PTHR11895:SF76">
    <property type="entry name" value="INDOLEACETAMIDE HYDROLASE"/>
    <property type="match status" value="1"/>
</dbReference>
<proteinExistence type="predicted"/>
<keyword evidence="3" id="KW-1185">Reference proteome</keyword>
<dbReference type="GeneID" id="80819622"/>
<comment type="caution">
    <text evidence="2">The sequence shown here is derived from an EMBL/GenBank/DDBJ whole genome shotgun (WGS) entry which is preliminary data.</text>
</comment>
<dbReference type="EMBL" id="FNYY01000013">
    <property type="protein sequence ID" value="SEJ90616.1"/>
    <property type="molecule type" value="Genomic_DNA"/>
</dbReference>
<reference evidence="2 3" key="1">
    <citation type="submission" date="2016-10" db="EMBL/GenBank/DDBJ databases">
        <authorList>
            <person name="Varghese N."/>
            <person name="Submissions S."/>
        </authorList>
    </citation>
    <scope>NUCLEOTIDE SEQUENCE [LARGE SCALE GENOMIC DNA]</scope>
    <source>
        <strain evidence="2 3">FF3</strain>
    </source>
</reference>
<evidence type="ECO:0000313" key="2">
    <source>
        <dbReference type="EMBL" id="SEJ90616.1"/>
    </source>
</evidence>
<dbReference type="InterPro" id="IPR023631">
    <property type="entry name" value="Amidase_dom"/>
</dbReference>
<gene>
    <name evidence="2" type="ORF">SAMN04487940_11391</name>
</gene>
<organism evidence="2 3">
    <name type="scientific">Marinovum algicola</name>
    <dbReference type="NCBI Taxonomy" id="42444"/>
    <lineage>
        <taxon>Bacteria</taxon>
        <taxon>Pseudomonadati</taxon>
        <taxon>Pseudomonadota</taxon>
        <taxon>Alphaproteobacteria</taxon>
        <taxon>Rhodobacterales</taxon>
        <taxon>Roseobacteraceae</taxon>
        <taxon>Marinovum</taxon>
    </lineage>
</organism>
<accession>A0A975WCG7</accession>
<dbReference type="PANTHER" id="PTHR11895">
    <property type="entry name" value="TRANSAMIDASE"/>
    <property type="match status" value="1"/>
</dbReference>
<dbReference type="InterPro" id="IPR000120">
    <property type="entry name" value="Amidase"/>
</dbReference>
<dbReference type="AlphaFoldDB" id="A0A975WCG7"/>
<dbReference type="Proteomes" id="UP000182932">
    <property type="component" value="Unassembled WGS sequence"/>
</dbReference>
<evidence type="ECO:0000259" key="1">
    <source>
        <dbReference type="Pfam" id="PF01425"/>
    </source>
</evidence>
<dbReference type="SUPFAM" id="SSF75304">
    <property type="entry name" value="Amidase signature (AS) enzymes"/>
    <property type="match status" value="1"/>
</dbReference>
<dbReference type="Gene3D" id="3.90.1300.10">
    <property type="entry name" value="Amidase signature (AS) domain"/>
    <property type="match status" value="1"/>
</dbReference>
<sequence length="487" mass="52872">MTDTRPSLNSDDVPTPCTWDAMSLSRAIHARDISCCEVMTTYLGHIEAVNPRVNAIVSLRDGDALLHEADARDAELARGVSRGWLHGIPQAIKDLAMTAGLRTTFGSPLLADNVPQTDSIVVERMKRDGAIVIGKTNVPEFGLGSHSYNPVFGATGNAYDPDLCAGGSSGGAAVALALRMLPVADGSDMMGSLRNPAAFNNVYGFRPSFGRVPFGPAPEVFGQQLVTEGPMARTVPDLARLLATQAGADPRVPLSLDEDPAMFTAPLDRDINGLRIAWMGDWNGHLPMEPGILPLCEQALATFRDLGAEVDAALPDFDPDRLWRCWLTLRHWGVAGSIGAFYDDPEKREMLKPEAQWEVEGALSLTGRDIHAANVSRTAWQAALTRLLERYDVVALPTAQVFPFAIEQSWPQEIAGRGMDTYHRWMEVVIPGSLSGHPVISIPAGFNTSGLPMGLQLIGRHRGDLDLLRIARAYERAAGPEFTRRPW</sequence>